<protein>
    <submittedName>
        <fullName evidence="1">Uncharacterized protein</fullName>
    </submittedName>
</protein>
<organism evidence="1 2">
    <name type="scientific">Candidatus Taylorbacteria bacterium RIFCSPLOWO2_02_FULL_46_40</name>
    <dbReference type="NCBI Taxonomy" id="1802329"/>
    <lineage>
        <taxon>Bacteria</taxon>
        <taxon>Candidatus Tayloriibacteriota</taxon>
    </lineage>
</organism>
<name>A0A1G2P1Q1_9BACT</name>
<proteinExistence type="predicted"/>
<evidence type="ECO:0000313" key="2">
    <source>
        <dbReference type="Proteomes" id="UP000176429"/>
    </source>
</evidence>
<gene>
    <name evidence="1" type="ORF">A3H68_01325</name>
</gene>
<evidence type="ECO:0000313" key="1">
    <source>
        <dbReference type="EMBL" id="OHA42250.1"/>
    </source>
</evidence>
<dbReference type="Proteomes" id="UP000176429">
    <property type="component" value="Unassembled WGS sequence"/>
</dbReference>
<comment type="caution">
    <text evidence="1">The sequence shown here is derived from an EMBL/GenBank/DDBJ whole genome shotgun (WGS) entry which is preliminary data.</text>
</comment>
<sequence>MGGSQSRPLVLWRGIKAARRADARLATGQKEVRPKDFFGSNLFLKKVAITCDFSQCLSAVYPAFHRFDPIILLLFKFEDLFFQRLLFGK</sequence>
<reference evidence="1 2" key="1">
    <citation type="journal article" date="2016" name="Nat. Commun.">
        <title>Thousands of microbial genomes shed light on interconnected biogeochemical processes in an aquifer system.</title>
        <authorList>
            <person name="Anantharaman K."/>
            <person name="Brown C.T."/>
            <person name="Hug L.A."/>
            <person name="Sharon I."/>
            <person name="Castelle C.J."/>
            <person name="Probst A.J."/>
            <person name="Thomas B.C."/>
            <person name="Singh A."/>
            <person name="Wilkins M.J."/>
            <person name="Karaoz U."/>
            <person name="Brodie E.L."/>
            <person name="Williams K.H."/>
            <person name="Hubbard S.S."/>
            <person name="Banfield J.F."/>
        </authorList>
    </citation>
    <scope>NUCLEOTIDE SEQUENCE [LARGE SCALE GENOMIC DNA]</scope>
</reference>
<dbReference type="EMBL" id="MHSH01000009">
    <property type="protein sequence ID" value="OHA42250.1"/>
    <property type="molecule type" value="Genomic_DNA"/>
</dbReference>
<accession>A0A1G2P1Q1</accession>
<dbReference type="AlphaFoldDB" id="A0A1G2P1Q1"/>